<evidence type="ECO:0000313" key="3">
    <source>
        <dbReference type="RefSeq" id="XP_033461421.1"/>
    </source>
</evidence>
<name>A0A6J3M8R1_9PEZI</name>
<organism evidence="3">
    <name type="scientific">Dissoconium aciculare CBS 342.82</name>
    <dbReference type="NCBI Taxonomy" id="1314786"/>
    <lineage>
        <taxon>Eukaryota</taxon>
        <taxon>Fungi</taxon>
        <taxon>Dikarya</taxon>
        <taxon>Ascomycota</taxon>
        <taxon>Pezizomycotina</taxon>
        <taxon>Dothideomycetes</taxon>
        <taxon>Dothideomycetidae</taxon>
        <taxon>Mycosphaerellales</taxon>
        <taxon>Dissoconiaceae</taxon>
        <taxon>Dissoconium</taxon>
    </lineage>
</organism>
<reference evidence="3" key="1">
    <citation type="submission" date="2020-01" db="EMBL/GenBank/DDBJ databases">
        <authorList>
            <consortium name="DOE Joint Genome Institute"/>
            <person name="Haridas S."/>
            <person name="Albert R."/>
            <person name="Binder M."/>
            <person name="Bloem J."/>
            <person name="Labutti K."/>
            <person name="Salamov A."/>
            <person name="Andreopoulos B."/>
            <person name="Baker S.E."/>
            <person name="Barry K."/>
            <person name="Bills G."/>
            <person name="Bluhm B.H."/>
            <person name="Cannon C."/>
            <person name="Castanera R."/>
            <person name="Culley D.E."/>
            <person name="Daum C."/>
            <person name="Ezra D."/>
            <person name="Gonzalez J.B."/>
            <person name="Henrissat B."/>
            <person name="Kuo A."/>
            <person name="Liang C."/>
            <person name="Lipzen A."/>
            <person name="Lutzoni F."/>
            <person name="Magnuson J."/>
            <person name="Mondo S."/>
            <person name="Nolan M."/>
            <person name="Ohm R."/>
            <person name="Pangilinan J."/>
            <person name="Park H.-J."/>
            <person name="Ramirez L."/>
            <person name="Alfaro M."/>
            <person name="Sun H."/>
            <person name="Tritt A."/>
            <person name="Yoshinaga Y."/>
            <person name="Zwiers L.-H."/>
            <person name="Turgeon B.G."/>
            <person name="Goodwin S.B."/>
            <person name="Spatafora J.W."/>
            <person name="Crous P.W."/>
            <person name="Grigoriev I.V."/>
        </authorList>
    </citation>
    <scope>NUCLEOTIDE SEQUENCE</scope>
    <source>
        <strain evidence="3">CBS 342.82</strain>
    </source>
</reference>
<gene>
    <name evidence="3" type="ORF">K489DRAFT_378800</name>
</gene>
<accession>A0A6J3M8R1</accession>
<evidence type="ECO:0000256" key="1">
    <source>
        <dbReference type="SAM" id="SignalP"/>
    </source>
</evidence>
<protein>
    <submittedName>
        <fullName evidence="3">Uncharacterized protein</fullName>
    </submittedName>
</protein>
<dbReference type="Proteomes" id="UP000504637">
    <property type="component" value="Unplaced"/>
</dbReference>
<dbReference type="GeneID" id="54362292"/>
<keyword evidence="1" id="KW-0732">Signal</keyword>
<sequence>MRLPVYSFSFLFLLPSLAIATPDITSTNATTCKEDLHYVAFTLQRYLLDPKEVGDPGKVKAGCRAGDELGDAIDRVINLKGEKCIESPDNKTFGAISMVVTSDLSKFFLLCPIDSPFVSGRRS</sequence>
<feature type="chain" id="PRO_5026789309" evidence="1">
    <location>
        <begin position="21"/>
        <end position="123"/>
    </location>
</feature>
<keyword evidence="2" id="KW-1185">Reference proteome</keyword>
<proteinExistence type="predicted"/>
<reference evidence="3" key="2">
    <citation type="submission" date="2020-04" db="EMBL/GenBank/DDBJ databases">
        <authorList>
            <consortium name="NCBI Genome Project"/>
        </authorList>
    </citation>
    <scope>NUCLEOTIDE SEQUENCE</scope>
    <source>
        <strain evidence="3">CBS 342.82</strain>
    </source>
</reference>
<dbReference type="AlphaFoldDB" id="A0A6J3M8R1"/>
<evidence type="ECO:0000313" key="2">
    <source>
        <dbReference type="Proteomes" id="UP000504637"/>
    </source>
</evidence>
<feature type="signal peptide" evidence="1">
    <location>
        <begin position="1"/>
        <end position="20"/>
    </location>
</feature>
<dbReference type="RefSeq" id="XP_033461421.1">
    <property type="nucleotide sequence ID" value="XM_033604492.1"/>
</dbReference>
<reference evidence="3" key="3">
    <citation type="submission" date="2025-08" db="UniProtKB">
        <authorList>
            <consortium name="RefSeq"/>
        </authorList>
    </citation>
    <scope>IDENTIFICATION</scope>
    <source>
        <strain evidence="3">CBS 342.82</strain>
    </source>
</reference>